<proteinExistence type="predicted"/>
<sequence length="680" mass="75868">MMSARKSSASRTRSFTGCVTCRNRHIKCDEKRPECRNCGKSGLECEGYGSALHFINHDGSGTGAFRVRRHLLSESARKRMSESIVTAINFRDATSCLQQIDQCCDAAARETAFSVQHGPFGAFAPVLDSTSTSPPADELAEETSDLANPLIPDFAADLSMSPWSPGRFAAFIDQFGQDAELPSFSHISPFQGASRIEEIDETHDGGAAAESTALDYPVGVIDMAWSDYQQSPLTPSLSICTSLASVPENSVYLLKHYTTTVIALLTPFKHAKTPWHVVFLPHVKQSLASLTLQEALDHASMTVFYGTLAISAFSLGGTYQSCDWTEKGRMFRRRAQEHASLMLTTSFVIPKTSKYKTILMALLTMVRLSVVCGDQSQADAYLLESEKLIRLKGLPLIVKSRKRRLLHHVYAFERFLHESTYMPGNFVDRRLHVHTSVTASEPVQGQDSGIFRLPPLSDLDQEMMRIKSVEEGENDLHLERPGVWTASLYAEIFGTNEEWFLLLSLVIRLGNEKDEAGSGDLPALKAFLDRAKSVERCINQLQKTISPVPNDSFSGLLLAMAQGLSIYFYRRIYDVDTQLLQPLVMRIREYLNRRRLSDEGLSGSLALTWTSFIAGCEAEDPNVRDDFKAWFQHVGRSSGLSSFDNALSTIEKVWAEKETSLGKNKSWLDLIKDKQLQWQV</sequence>
<dbReference type="PANTHER" id="PTHR31069:SF32">
    <property type="entry name" value="ARGININE METABOLISM REGULATION PROTEIN II"/>
    <property type="match status" value="1"/>
</dbReference>
<dbReference type="GO" id="GO:0000981">
    <property type="term" value="F:DNA-binding transcription factor activity, RNA polymerase II-specific"/>
    <property type="evidence" value="ECO:0007669"/>
    <property type="project" value="InterPro"/>
</dbReference>
<keyword evidence="1" id="KW-0805">Transcription regulation</keyword>
<dbReference type="GO" id="GO:0008270">
    <property type="term" value="F:zinc ion binding"/>
    <property type="evidence" value="ECO:0007669"/>
    <property type="project" value="InterPro"/>
</dbReference>
<dbReference type="PANTHER" id="PTHR31069">
    <property type="entry name" value="OLEATE-ACTIVATED TRANSCRIPTION FACTOR 1-RELATED"/>
    <property type="match status" value="1"/>
</dbReference>
<organism evidence="6 7">
    <name type="scientific">Elsinoe ampelina</name>
    <dbReference type="NCBI Taxonomy" id="302913"/>
    <lineage>
        <taxon>Eukaryota</taxon>
        <taxon>Fungi</taxon>
        <taxon>Dikarya</taxon>
        <taxon>Ascomycota</taxon>
        <taxon>Pezizomycotina</taxon>
        <taxon>Dothideomycetes</taxon>
        <taxon>Dothideomycetidae</taxon>
        <taxon>Myriangiales</taxon>
        <taxon>Elsinoaceae</taxon>
        <taxon>Elsinoe</taxon>
    </lineage>
</organism>
<feature type="domain" description="Zn(2)-C6 fungal-type" evidence="5">
    <location>
        <begin position="17"/>
        <end position="45"/>
    </location>
</feature>
<protein>
    <submittedName>
        <fullName evidence="6">Fungal-specific transcription factor domain-containing protein</fullName>
    </submittedName>
</protein>
<dbReference type="Pfam" id="PF11951">
    <property type="entry name" value="Fungal_trans_2"/>
    <property type="match status" value="1"/>
</dbReference>
<dbReference type="InterPro" id="IPR021858">
    <property type="entry name" value="Fun_TF"/>
</dbReference>
<gene>
    <name evidence="6" type="ORF">BDZ85DRAFT_75894</name>
</gene>
<dbReference type="OrthoDB" id="5089701at2759"/>
<dbReference type="GO" id="GO:0003677">
    <property type="term" value="F:DNA binding"/>
    <property type="evidence" value="ECO:0007669"/>
    <property type="project" value="UniProtKB-KW"/>
</dbReference>
<name>A0A6A6GK49_9PEZI</name>
<dbReference type="EMBL" id="ML992503">
    <property type="protein sequence ID" value="KAF2226112.1"/>
    <property type="molecule type" value="Genomic_DNA"/>
</dbReference>
<keyword evidence="4" id="KW-0539">Nucleus</keyword>
<dbReference type="PROSITE" id="PS50048">
    <property type="entry name" value="ZN2_CY6_FUNGAL_2"/>
    <property type="match status" value="1"/>
</dbReference>
<dbReference type="Pfam" id="PF00172">
    <property type="entry name" value="Zn_clus"/>
    <property type="match status" value="1"/>
</dbReference>
<dbReference type="PROSITE" id="PS00463">
    <property type="entry name" value="ZN2_CY6_FUNGAL_1"/>
    <property type="match status" value="1"/>
</dbReference>
<dbReference type="InterPro" id="IPR001138">
    <property type="entry name" value="Zn2Cys6_DnaBD"/>
</dbReference>
<dbReference type="Proteomes" id="UP000799538">
    <property type="component" value="Unassembled WGS sequence"/>
</dbReference>
<dbReference type="AlphaFoldDB" id="A0A6A6GK49"/>
<dbReference type="InterPro" id="IPR036864">
    <property type="entry name" value="Zn2-C6_fun-type_DNA-bd_sf"/>
</dbReference>
<evidence type="ECO:0000259" key="5">
    <source>
        <dbReference type="PROSITE" id="PS50048"/>
    </source>
</evidence>
<evidence type="ECO:0000256" key="4">
    <source>
        <dbReference type="ARBA" id="ARBA00023242"/>
    </source>
</evidence>
<evidence type="ECO:0000313" key="7">
    <source>
        <dbReference type="Proteomes" id="UP000799538"/>
    </source>
</evidence>
<reference evidence="7" key="1">
    <citation type="journal article" date="2020" name="Stud. Mycol.">
        <title>101 Dothideomycetes genomes: A test case for predicting lifestyles and emergence of pathogens.</title>
        <authorList>
            <person name="Haridas S."/>
            <person name="Albert R."/>
            <person name="Binder M."/>
            <person name="Bloem J."/>
            <person name="LaButti K."/>
            <person name="Salamov A."/>
            <person name="Andreopoulos B."/>
            <person name="Baker S."/>
            <person name="Barry K."/>
            <person name="Bills G."/>
            <person name="Bluhm B."/>
            <person name="Cannon C."/>
            <person name="Castanera R."/>
            <person name="Culley D."/>
            <person name="Daum C."/>
            <person name="Ezra D."/>
            <person name="Gonzalez J."/>
            <person name="Henrissat B."/>
            <person name="Kuo A."/>
            <person name="Liang C."/>
            <person name="Lipzen A."/>
            <person name="Lutzoni F."/>
            <person name="Magnuson J."/>
            <person name="Mondo S."/>
            <person name="Nolan M."/>
            <person name="Ohm R."/>
            <person name="Pangilinan J."/>
            <person name="Park H.-J."/>
            <person name="Ramirez L."/>
            <person name="Alfaro M."/>
            <person name="Sun H."/>
            <person name="Tritt A."/>
            <person name="Yoshinaga Y."/>
            <person name="Zwiers L.-H."/>
            <person name="Turgeon B."/>
            <person name="Goodwin S."/>
            <person name="Spatafora J."/>
            <person name="Crous P."/>
            <person name="Grigoriev I."/>
        </authorList>
    </citation>
    <scope>NUCLEOTIDE SEQUENCE [LARGE SCALE GENOMIC DNA]</scope>
    <source>
        <strain evidence="7">CECT 20119</strain>
    </source>
</reference>
<evidence type="ECO:0000256" key="1">
    <source>
        <dbReference type="ARBA" id="ARBA00023015"/>
    </source>
</evidence>
<dbReference type="SMART" id="SM00066">
    <property type="entry name" value="GAL4"/>
    <property type="match status" value="1"/>
</dbReference>
<dbReference type="Gene3D" id="4.10.240.10">
    <property type="entry name" value="Zn(2)-C6 fungal-type DNA-binding domain"/>
    <property type="match status" value="1"/>
</dbReference>
<keyword evidence="7" id="KW-1185">Reference proteome</keyword>
<keyword evidence="2" id="KW-0238">DNA-binding</keyword>
<evidence type="ECO:0000313" key="6">
    <source>
        <dbReference type="EMBL" id="KAF2226112.1"/>
    </source>
</evidence>
<evidence type="ECO:0000256" key="2">
    <source>
        <dbReference type="ARBA" id="ARBA00023125"/>
    </source>
</evidence>
<dbReference type="InterPro" id="IPR050675">
    <property type="entry name" value="OAF3"/>
</dbReference>
<evidence type="ECO:0000256" key="3">
    <source>
        <dbReference type="ARBA" id="ARBA00023163"/>
    </source>
</evidence>
<keyword evidence="3" id="KW-0804">Transcription</keyword>
<dbReference type="SUPFAM" id="SSF57701">
    <property type="entry name" value="Zn2/Cys6 DNA-binding domain"/>
    <property type="match status" value="1"/>
</dbReference>
<dbReference type="CDD" id="cd00067">
    <property type="entry name" value="GAL4"/>
    <property type="match status" value="1"/>
</dbReference>
<accession>A0A6A6GK49</accession>